<proteinExistence type="inferred from homology"/>
<feature type="region of interest" description="Disordered" evidence="7">
    <location>
        <begin position="1"/>
        <end position="29"/>
    </location>
</feature>
<dbReference type="GO" id="GO:0003723">
    <property type="term" value="F:RNA binding"/>
    <property type="evidence" value="ECO:0007669"/>
    <property type="project" value="TreeGrafter"/>
</dbReference>
<organism evidence="8">
    <name type="scientific">Diabrotica virgifera virgifera</name>
    <name type="common">western corn rootworm</name>
    <dbReference type="NCBI Taxonomy" id="50390"/>
    <lineage>
        <taxon>Eukaryota</taxon>
        <taxon>Metazoa</taxon>
        <taxon>Ecdysozoa</taxon>
        <taxon>Arthropoda</taxon>
        <taxon>Hexapoda</taxon>
        <taxon>Insecta</taxon>
        <taxon>Pterygota</taxon>
        <taxon>Neoptera</taxon>
        <taxon>Endopterygota</taxon>
        <taxon>Coleoptera</taxon>
        <taxon>Polyphaga</taxon>
        <taxon>Cucujiformia</taxon>
        <taxon>Chrysomeloidea</taxon>
        <taxon>Chrysomelidae</taxon>
        <taxon>Galerucinae</taxon>
        <taxon>Diabroticina</taxon>
        <taxon>Diabroticites</taxon>
        <taxon>Diabrotica</taxon>
    </lineage>
</organism>
<evidence type="ECO:0000256" key="5">
    <source>
        <dbReference type="ARBA" id="ARBA00023163"/>
    </source>
</evidence>
<feature type="compositionally biased region" description="Basic and acidic residues" evidence="7">
    <location>
        <begin position="7"/>
        <end position="19"/>
    </location>
</feature>
<evidence type="ECO:0000256" key="3">
    <source>
        <dbReference type="ARBA" id="ARBA00022491"/>
    </source>
</evidence>
<dbReference type="InterPro" id="IPR006942">
    <property type="entry name" value="TH1"/>
</dbReference>
<reference evidence="8" key="1">
    <citation type="submission" date="2025-08" db="UniProtKB">
        <authorList>
            <consortium name="RefSeq"/>
        </authorList>
    </citation>
    <scope>IDENTIFICATION</scope>
    <source>
        <tissue evidence="8">Whole insect</tissue>
    </source>
</reference>
<evidence type="ECO:0000256" key="6">
    <source>
        <dbReference type="ARBA" id="ARBA00023242"/>
    </source>
</evidence>
<evidence type="ECO:0000256" key="4">
    <source>
        <dbReference type="ARBA" id="ARBA00023015"/>
    </source>
</evidence>
<sequence>MEEDYDDRPWDGGDRHDDSDAGDEPENPEQVLAECAEKFSTPDYIMEPGIFSQLKRYFQSGGNPLQVIEELSQNYTAVAQMANLIAEWLIIGGK</sequence>
<dbReference type="AlphaFoldDB" id="A0A6P7H0U3"/>
<dbReference type="PANTHER" id="PTHR12144:SF0">
    <property type="entry name" value="NEGATIVE ELONGATION FACTOR C_D"/>
    <property type="match status" value="1"/>
</dbReference>
<protein>
    <submittedName>
        <fullName evidence="8">Negative elongation factor D-like</fullName>
    </submittedName>
</protein>
<keyword evidence="5" id="KW-0804">Transcription</keyword>
<evidence type="ECO:0000256" key="7">
    <source>
        <dbReference type="SAM" id="MobiDB-lite"/>
    </source>
</evidence>
<dbReference type="PANTHER" id="PTHR12144">
    <property type="entry name" value="NEGATIVE ELONGATION FACTOR D"/>
    <property type="match status" value="1"/>
</dbReference>
<keyword evidence="6" id="KW-0539">Nucleus</keyword>
<evidence type="ECO:0000313" key="8">
    <source>
        <dbReference type="RefSeq" id="XP_028155189.1"/>
    </source>
</evidence>
<dbReference type="InParanoid" id="A0A6P7H0U3"/>
<name>A0A6P7H0U3_DIAVI</name>
<evidence type="ECO:0000256" key="2">
    <source>
        <dbReference type="ARBA" id="ARBA00005726"/>
    </source>
</evidence>
<dbReference type="Pfam" id="PF04858">
    <property type="entry name" value="TH1"/>
    <property type="match status" value="1"/>
</dbReference>
<keyword evidence="3" id="KW-0678">Repressor</keyword>
<accession>A0A6P7H0U3</accession>
<dbReference type="RefSeq" id="XP_028155189.1">
    <property type="nucleotide sequence ID" value="XM_028299388.1"/>
</dbReference>
<comment type="similarity">
    <text evidence="2">Belongs to the NELF-D family.</text>
</comment>
<keyword evidence="4" id="KW-0805">Transcription regulation</keyword>
<evidence type="ECO:0000256" key="1">
    <source>
        <dbReference type="ARBA" id="ARBA00004123"/>
    </source>
</evidence>
<dbReference type="GO" id="GO:0032021">
    <property type="term" value="C:NELF complex"/>
    <property type="evidence" value="ECO:0007669"/>
    <property type="project" value="TreeGrafter"/>
</dbReference>
<comment type="subcellular location">
    <subcellularLocation>
        <location evidence="1">Nucleus</location>
    </subcellularLocation>
</comment>
<gene>
    <name evidence="8" type="primary">LOC114348939</name>
</gene>
<dbReference type="GO" id="GO:0034244">
    <property type="term" value="P:negative regulation of transcription elongation by RNA polymerase II"/>
    <property type="evidence" value="ECO:0007669"/>
    <property type="project" value="TreeGrafter"/>
</dbReference>